<name>A0A2U1AEN9_9BACT</name>
<dbReference type="RefSeq" id="WP_116885802.1">
    <property type="nucleotide sequence ID" value="NZ_CABMMC010000055.1"/>
</dbReference>
<evidence type="ECO:0000313" key="2">
    <source>
        <dbReference type="EMBL" id="NMD85114.1"/>
    </source>
</evidence>
<dbReference type="Proteomes" id="UP000245959">
    <property type="component" value="Unassembled WGS sequence"/>
</dbReference>
<evidence type="ECO:0000313" key="4">
    <source>
        <dbReference type="Proteomes" id="UP000245959"/>
    </source>
</evidence>
<feature type="chain" id="PRO_5036323632" description="Carbohydrate binding protein with CBM9 domain" evidence="1">
    <location>
        <begin position="19"/>
        <end position="253"/>
    </location>
</feature>
<dbReference type="EMBL" id="QEKH01000045">
    <property type="protein sequence ID" value="PVY34807.1"/>
    <property type="molecule type" value="Genomic_DNA"/>
</dbReference>
<feature type="signal peptide" evidence="1">
    <location>
        <begin position="1"/>
        <end position="18"/>
    </location>
</feature>
<evidence type="ECO:0000256" key="1">
    <source>
        <dbReference type="SAM" id="SignalP"/>
    </source>
</evidence>
<protein>
    <recommendedName>
        <fullName evidence="6">Carbohydrate binding protein with CBM9 domain</fullName>
    </recommendedName>
</protein>
<dbReference type="AlphaFoldDB" id="A0A2U1AEN9"/>
<dbReference type="Gene3D" id="2.60.40.1190">
    <property type="match status" value="1"/>
</dbReference>
<dbReference type="SUPFAM" id="SSF49344">
    <property type="entry name" value="CBD9-like"/>
    <property type="match status" value="1"/>
</dbReference>
<dbReference type="Proteomes" id="UP000576225">
    <property type="component" value="Unassembled WGS sequence"/>
</dbReference>
<keyword evidence="4" id="KW-1185">Reference proteome</keyword>
<gene>
    <name evidence="3" type="ORF">C8D82_1456</name>
    <name evidence="2" type="ORF">HF882_00800</name>
</gene>
<evidence type="ECO:0008006" key="6">
    <source>
        <dbReference type="Google" id="ProtNLM"/>
    </source>
</evidence>
<dbReference type="CDD" id="cd09620">
    <property type="entry name" value="CBM9_like_3"/>
    <property type="match status" value="1"/>
</dbReference>
<comment type="caution">
    <text evidence="3">The sequence shown here is derived from an EMBL/GenBank/DDBJ whole genome shotgun (WGS) entry which is preliminary data.</text>
</comment>
<proteinExistence type="predicted"/>
<evidence type="ECO:0000313" key="5">
    <source>
        <dbReference type="Proteomes" id="UP000576225"/>
    </source>
</evidence>
<accession>A0A2U1AEN9</accession>
<dbReference type="EMBL" id="JABAEW010000001">
    <property type="protein sequence ID" value="NMD85114.1"/>
    <property type="molecule type" value="Genomic_DNA"/>
</dbReference>
<sequence>MRLAGIFTGLLLAAAGWAAPAVPSAEVPFRQGKIAIDGKPGDPGWKNAARIVLAAEPLNQRFGDYWATRPTTVLLAYDETFIYIAFLCKDDRIVTAGEKHDDALHAGDVAETFIDGTGDHRQFFEIQQNAAGLARDVNYLFTGFNNVPDEDGYLTDWNNIWDDICCDIRGLRFAGGKLADGSGWFTELAIPAPELLRRSGRRQFAPGMTLRANFVRLDCSGENRSAAVSWSPTVFGRPHRSPGRMGFLKLLPR</sequence>
<organism evidence="3 4">
    <name type="scientific">Victivallis vadensis</name>
    <dbReference type="NCBI Taxonomy" id="172901"/>
    <lineage>
        <taxon>Bacteria</taxon>
        <taxon>Pseudomonadati</taxon>
        <taxon>Lentisphaerota</taxon>
        <taxon>Lentisphaeria</taxon>
        <taxon>Victivallales</taxon>
        <taxon>Victivallaceae</taxon>
        <taxon>Victivallis</taxon>
    </lineage>
</organism>
<evidence type="ECO:0000313" key="3">
    <source>
        <dbReference type="EMBL" id="PVY34807.1"/>
    </source>
</evidence>
<reference evidence="2 5" key="2">
    <citation type="submission" date="2020-04" db="EMBL/GenBank/DDBJ databases">
        <authorList>
            <person name="Hitch T.C.A."/>
            <person name="Wylensek D."/>
            <person name="Clavel T."/>
        </authorList>
    </citation>
    <scope>NUCLEOTIDE SEQUENCE [LARGE SCALE GENOMIC DNA]</scope>
    <source>
        <strain evidence="2 5">COR2-253-APC-1A</strain>
    </source>
</reference>
<keyword evidence="1" id="KW-0732">Signal</keyword>
<dbReference type="GeneID" id="78297066"/>
<reference evidence="3 4" key="1">
    <citation type="submission" date="2018-04" db="EMBL/GenBank/DDBJ databases">
        <title>Genomic Encyclopedia of Type Strains, Phase IV (KMG-IV): sequencing the most valuable type-strain genomes for metagenomic binning, comparative biology and taxonomic classification.</title>
        <authorList>
            <person name="Goeker M."/>
        </authorList>
    </citation>
    <scope>NUCLEOTIDE SEQUENCE [LARGE SCALE GENOMIC DNA]</scope>
    <source>
        <strain evidence="3 4">DSM 14823</strain>
    </source>
</reference>
<dbReference type="OrthoDB" id="189902at2"/>